<feature type="domain" description="Coenzyme Q-binding protein COQ10 START" evidence="2">
    <location>
        <begin position="437"/>
        <end position="567"/>
    </location>
</feature>
<accession>A0ABP0TJF2</accession>
<name>A0ABP0TJF2_9BRYO</name>
<feature type="compositionally biased region" description="Basic and acidic residues" evidence="1">
    <location>
        <begin position="109"/>
        <end position="123"/>
    </location>
</feature>
<dbReference type="InterPro" id="IPR005031">
    <property type="entry name" value="COQ10_START"/>
</dbReference>
<feature type="region of interest" description="Disordered" evidence="1">
    <location>
        <begin position="780"/>
        <end position="805"/>
    </location>
</feature>
<evidence type="ECO:0000313" key="4">
    <source>
        <dbReference type="Proteomes" id="UP001497512"/>
    </source>
</evidence>
<dbReference type="Proteomes" id="UP001497512">
    <property type="component" value="Chromosome 10"/>
</dbReference>
<evidence type="ECO:0000313" key="3">
    <source>
        <dbReference type="EMBL" id="CAK9195363.1"/>
    </source>
</evidence>
<evidence type="ECO:0000259" key="2">
    <source>
        <dbReference type="Pfam" id="PF03364"/>
    </source>
</evidence>
<dbReference type="PANTHER" id="PTHR34060:SF2">
    <property type="entry name" value="OS03G0837900 PROTEIN"/>
    <property type="match status" value="1"/>
</dbReference>
<feature type="compositionally biased region" description="Basic and acidic residues" evidence="1">
    <location>
        <begin position="132"/>
        <end position="146"/>
    </location>
</feature>
<reference evidence="3" key="1">
    <citation type="submission" date="2024-02" db="EMBL/GenBank/DDBJ databases">
        <authorList>
            <consortium name="ELIXIR-Norway"/>
            <consortium name="Elixir Norway"/>
        </authorList>
    </citation>
    <scope>NUCLEOTIDE SEQUENCE</scope>
</reference>
<dbReference type="InterPro" id="IPR023393">
    <property type="entry name" value="START-like_dom_sf"/>
</dbReference>
<dbReference type="Gene3D" id="3.30.530.20">
    <property type="match status" value="2"/>
</dbReference>
<dbReference type="SUPFAM" id="SSF55961">
    <property type="entry name" value="Bet v1-like"/>
    <property type="match status" value="2"/>
</dbReference>
<feature type="domain" description="Coenzyme Q-binding protein COQ10 START" evidence="2">
    <location>
        <begin position="170"/>
        <end position="304"/>
    </location>
</feature>
<feature type="region of interest" description="Disordered" evidence="1">
    <location>
        <begin position="108"/>
        <end position="146"/>
    </location>
</feature>
<proteinExistence type="predicted"/>
<dbReference type="Pfam" id="PF03364">
    <property type="entry name" value="Polyketide_cyc"/>
    <property type="match status" value="2"/>
</dbReference>
<protein>
    <recommendedName>
        <fullName evidence="2">Coenzyme Q-binding protein COQ10 START domain-containing protein</fullName>
    </recommendedName>
</protein>
<dbReference type="EMBL" id="OZ019902">
    <property type="protein sequence ID" value="CAK9195363.1"/>
    <property type="molecule type" value="Genomic_DNA"/>
</dbReference>
<keyword evidence="4" id="KW-1185">Reference proteome</keyword>
<feature type="compositionally biased region" description="Polar residues" evidence="1">
    <location>
        <begin position="782"/>
        <end position="794"/>
    </location>
</feature>
<dbReference type="PANTHER" id="PTHR34060">
    <property type="entry name" value="POLYKETIDE CYCLASE / DEHYDRASE AND LIPID TRANSPORT PROTEIN"/>
    <property type="match status" value="1"/>
</dbReference>
<organism evidence="3 4">
    <name type="scientific">Sphagnum troendelagicum</name>
    <dbReference type="NCBI Taxonomy" id="128251"/>
    <lineage>
        <taxon>Eukaryota</taxon>
        <taxon>Viridiplantae</taxon>
        <taxon>Streptophyta</taxon>
        <taxon>Embryophyta</taxon>
        <taxon>Bryophyta</taxon>
        <taxon>Sphagnophytina</taxon>
        <taxon>Sphagnopsida</taxon>
        <taxon>Sphagnales</taxon>
        <taxon>Sphagnaceae</taxon>
        <taxon>Sphagnum</taxon>
    </lineage>
</organism>
<sequence>MVNPLIVLHVSSPAVFLHPWPLPWLLRRKLAAQDSEEAMVSASFTTSLSKVPRSSCPSASRFKSQMSSALMVELLTTKSQYFPEGVGIESKIGQKVLKSIQHKLHHTMRKSDSTAHSMVERDSVQQPAELSSDAKETEVSGDRNSLEREVQCQVEAVSWRERHISASVYIAASEAHVWKVLTDYERLAEFVPNLIRSERIPCPHPGRIWLLQVGRQAAMYWHIEARVVLDLLELPYAKDGKELCFSMVDGDFKRYVGRWYLRPGPRPGSTVLHYEVNVAPKLLFPAPLVERIIRADLPVNLRAMAERAEADSATLSNIPTFLAPSLKGASLTFQSFLKNFGAGKPTSKTLSAPAMTGFTLDPQSLEKELASSRDGLSVPVGLKELTRWVDRDHQWGVLGRACKVGRPCTVDEVHLRRFDDLLENGGVHRRVVAAITVEAPIENLWSVLTSYKQLPEFIPNLAISQVLSRDKNKVRLLQEGCKCLLYMVLHARVILDLWERPLCEIVFKQVEGDFDLFQGKWTLKPLGPQHTLLKYVVDTKMRKGSLLAEALVEEVIYEDLPANLCAIRDRVELGEQQSPQDLDYLAQLRKEIDIENSSKGDTVSQGDHSVTTSKPVIGACSKVKSAPLTQNLQSLSGGRRRPLVSGLQQDIKVLDRELLKFISEKGKKGVMPMRCELRESGRVDLEKAIARMGGFGPTAARLNLCLAYKQRKPRGYWDDLQNIHKEIALFQKEHGKDSTFMPTRKSLERAGRYDLARSLEKWGGLQEVARVLGLKVRKRQKSQCSERQPPQFQKPTVEDETSLQLPRKTSLPLKSTKWIMMWRGSRSEGTDL</sequence>
<gene>
    <name evidence="3" type="ORF">CSSPTR1EN2_LOCUS2987</name>
</gene>
<dbReference type="CDD" id="cd08866">
    <property type="entry name" value="SRPBCC_11"/>
    <property type="match status" value="2"/>
</dbReference>
<evidence type="ECO:0000256" key="1">
    <source>
        <dbReference type="SAM" id="MobiDB-lite"/>
    </source>
</evidence>